<dbReference type="GO" id="GO:0016020">
    <property type="term" value="C:membrane"/>
    <property type="evidence" value="ECO:0007669"/>
    <property type="project" value="UniProtKB-SubCell"/>
</dbReference>
<reference evidence="7 8" key="1">
    <citation type="submission" date="2011-12" db="EMBL/GenBank/DDBJ databases">
        <title>The Genome Sequence of Prevotella maculosa OT 289.</title>
        <authorList>
            <consortium name="The Broad Institute Genome Sequencing Platform"/>
            <person name="Earl A."/>
            <person name="Ward D."/>
            <person name="Feldgarden M."/>
            <person name="Gevers D."/>
            <person name="Izard J."/>
            <person name="Blanton J.M."/>
            <person name="Mathney J."/>
            <person name="Tanner A.C."/>
            <person name="Dewhirst F.E."/>
            <person name="Young S.K."/>
            <person name="Zeng Q."/>
            <person name="Gargeya S."/>
            <person name="Fitzgerald M."/>
            <person name="Haas B."/>
            <person name="Abouelleil A."/>
            <person name="Alvarado L."/>
            <person name="Arachchi H.M."/>
            <person name="Berlin A."/>
            <person name="Chapman S.B."/>
            <person name="Gearin G."/>
            <person name="Goldberg J."/>
            <person name="Griggs A."/>
            <person name="Gujja S."/>
            <person name="Hansen M."/>
            <person name="Heiman D."/>
            <person name="Howarth C."/>
            <person name="Larimer J."/>
            <person name="Lui A."/>
            <person name="MacDonald P.J.P."/>
            <person name="McCowen C."/>
            <person name="Montmayeur A."/>
            <person name="Murphy C."/>
            <person name="Neiman D."/>
            <person name="Pearson M."/>
            <person name="Priest M."/>
            <person name="Roberts A."/>
            <person name="Saif S."/>
            <person name="Shea T."/>
            <person name="Sisk P."/>
            <person name="Stolte C."/>
            <person name="Sykes S."/>
            <person name="Wortman J."/>
            <person name="Nusbaum C."/>
            <person name="Birren B."/>
        </authorList>
    </citation>
    <scope>NUCLEOTIDE SEQUENCE [LARGE SCALE GENOMIC DNA]</scope>
    <source>
        <strain evidence="7 8">OT 289</strain>
    </source>
</reference>
<dbReference type="STRING" id="999422.HMPREF9944_00439"/>
<evidence type="ECO:0000256" key="4">
    <source>
        <dbReference type="ARBA" id="ARBA00023136"/>
    </source>
</evidence>
<dbReference type="OrthoDB" id="851172at2"/>
<evidence type="ECO:0000256" key="3">
    <source>
        <dbReference type="ARBA" id="ARBA00022989"/>
    </source>
</evidence>
<evidence type="ECO:0000313" key="8">
    <source>
        <dbReference type="Proteomes" id="UP000003167"/>
    </source>
</evidence>
<feature type="transmembrane region" description="Helical" evidence="5">
    <location>
        <begin position="91"/>
        <end position="109"/>
    </location>
</feature>
<feature type="transmembrane region" description="Helical" evidence="5">
    <location>
        <begin position="116"/>
        <end position="139"/>
    </location>
</feature>
<protein>
    <recommendedName>
        <fullName evidence="6">O-antigen ligase-related domain-containing protein</fullName>
    </recommendedName>
</protein>
<keyword evidence="8" id="KW-1185">Reference proteome</keyword>
<dbReference type="InterPro" id="IPR007016">
    <property type="entry name" value="O-antigen_ligase-rel_domated"/>
</dbReference>
<gene>
    <name evidence="7" type="ORF">HMPREF9944_00439</name>
</gene>
<feature type="transmembrane region" description="Helical" evidence="5">
    <location>
        <begin position="30"/>
        <end position="47"/>
    </location>
</feature>
<feature type="domain" description="O-antigen ligase-related" evidence="6">
    <location>
        <begin position="207"/>
        <end position="320"/>
    </location>
</feature>
<dbReference type="EMBL" id="AGEK01000014">
    <property type="protein sequence ID" value="EHO73865.1"/>
    <property type="molecule type" value="Genomic_DNA"/>
</dbReference>
<sequence length="412" mass="46616">MDKLIRFFAIRVLICTPISVWFALSEYLRISYILLLLAFVSDAIYSLSHRESKLIVFQSNTQRQRLLFVCFIGIIVISFVVNSVWHPQPKLMSNFIGTLGIFFLLYFYYSSLVEKYLSVVLCFKYLAVSCVLLIGIIVVDSVLVNFFGIKIHDYFCIGYNGNTDYFSRFIWTSTAAPTEEPGVSAQFLNALLPFALCHFKGRKRALVCLGYAYCLFSLFSTTGIVTFVFIAMVHVFLFSRRSVKLFLLMFTISLAGFVAVSYQANDEFQMYVNQIGIIDKVAFSGKTASDADRSEGMKLAVDNAMEAPLWGMGPGYGKAIRETGYLSTFLGFMGNYGFLGGFLFILFWITFLQKIKKMPDIPEKRALLASFLAVTVAACIGDCLHMFMLWFLLPIINKSYNHSLRRGKLSVA</sequence>
<dbReference type="InterPro" id="IPR051533">
    <property type="entry name" value="WaaL-like"/>
</dbReference>
<organism evidence="7 8">
    <name type="scientific">Segatella maculosa OT 289</name>
    <dbReference type="NCBI Taxonomy" id="999422"/>
    <lineage>
        <taxon>Bacteria</taxon>
        <taxon>Pseudomonadati</taxon>
        <taxon>Bacteroidota</taxon>
        <taxon>Bacteroidia</taxon>
        <taxon>Bacteroidales</taxon>
        <taxon>Prevotellaceae</taxon>
        <taxon>Segatella</taxon>
    </lineage>
</organism>
<dbReference type="Proteomes" id="UP000003167">
    <property type="component" value="Unassembled WGS sequence"/>
</dbReference>
<keyword evidence="2 5" id="KW-0812">Transmembrane</keyword>
<feature type="transmembrane region" description="Helical" evidence="5">
    <location>
        <begin position="67"/>
        <end position="85"/>
    </location>
</feature>
<keyword evidence="4 5" id="KW-0472">Membrane</keyword>
<dbReference type="Pfam" id="PF04932">
    <property type="entry name" value="Wzy_C"/>
    <property type="match status" value="1"/>
</dbReference>
<accession>H1HJU5</accession>
<dbReference type="AlphaFoldDB" id="H1HJU5"/>
<feature type="transmembrane region" description="Helical" evidence="5">
    <location>
        <begin position="210"/>
        <end position="238"/>
    </location>
</feature>
<comment type="subcellular location">
    <subcellularLocation>
        <location evidence="1">Membrane</location>
        <topology evidence="1">Multi-pass membrane protein</topology>
    </subcellularLocation>
</comment>
<proteinExistence type="predicted"/>
<evidence type="ECO:0000256" key="2">
    <source>
        <dbReference type="ARBA" id="ARBA00022692"/>
    </source>
</evidence>
<name>H1HJU5_9BACT</name>
<feature type="transmembrane region" description="Helical" evidence="5">
    <location>
        <begin position="336"/>
        <end position="355"/>
    </location>
</feature>
<feature type="transmembrane region" description="Helical" evidence="5">
    <location>
        <begin position="367"/>
        <end position="393"/>
    </location>
</feature>
<dbReference type="PANTHER" id="PTHR37422:SF13">
    <property type="entry name" value="LIPOPOLYSACCHARIDE BIOSYNTHESIS PROTEIN PA4999-RELATED"/>
    <property type="match status" value="1"/>
</dbReference>
<dbReference type="HOGENOM" id="CLU_667057_0_0_10"/>
<dbReference type="PANTHER" id="PTHR37422">
    <property type="entry name" value="TEICHURONIC ACID BIOSYNTHESIS PROTEIN TUAE"/>
    <property type="match status" value="1"/>
</dbReference>
<dbReference type="PATRIC" id="fig|999422.3.peg.437"/>
<evidence type="ECO:0000313" key="7">
    <source>
        <dbReference type="EMBL" id="EHO73865.1"/>
    </source>
</evidence>
<evidence type="ECO:0000259" key="6">
    <source>
        <dbReference type="Pfam" id="PF04932"/>
    </source>
</evidence>
<feature type="transmembrane region" description="Helical" evidence="5">
    <location>
        <begin position="7"/>
        <end position="24"/>
    </location>
</feature>
<evidence type="ECO:0000256" key="1">
    <source>
        <dbReference type="ARBA" id="ARBA00004141"/>
    </source>
</evidence>
<comment type="caution">
    <text evidence="7">The sequence shown here is derived from an EMBL/GenBank/DDBJ whole genome shotgun (WGS) entry which is preliminary data.</text>
</comment>
<dbReference type="RefSeq" id="WP_008564118.1">
    <property type="nucleotide sequence ID" value="NZ_JH594500.1"/>
</dbReference>
<keyword evidence="3 5" id="KW-1133">Transmembrane helix</keyword>
<feature type="transmembrane region" description="Helical" evidence="5">
    <location>
        <begin position="245"/>
        <end position="264"/>
    </location>
</feature>
<evidence type="ECO:0000256" key="5">
    <source>
        <dbReference type="SAM" id="Phobius"/>
    </source>
</evidence>